<keyword evidence="5 6" id="KW-0408">Iron</keyword>
<sequence>MNKVAHIVSLAMVLAGAGCHDLERSRQVDNPAVPGKTIALQVCSNCHGATGVSVSPMFPKLAGQRKEYLVDQLTDFKSHARADPNAKRYMWGFTHLTDKQIDELAAYFSGQPAEPGEAGDRTLLDAGKAIFVGGLPDKGVAACIGCHGQHGEGMSRFPRLAGQHADYVVKQLTIFRETETRPRGAIMKSVCANMTEQDMRAVAAYVEAFPAEAGVPASPPAAGVPASPPEVGVSVNPPEGGVPLNPPEVGASPSPAETGASMNPPEAGAPTNSPETGTSASPPADQ</sequence>
<keyword evidence="2 6" id="KW-0349">Heme</keyword>
<gene>
    <name evidence="9" type="ORF">BSFP_031770</name>
</gene>
<dbReference type="Pfam" id="PF00034">
    <property type="entry name" value="Cytochrom_C"/>
    <property type="match status" value="2"/>
</dbReference>
<dbReference type="InterPro" id="IPR009056">
    <property type="entry name" value="Cyt_c-like_dom"/>
</dbReference>
<keyword evidence="4" id="KW-0249">Electron transport</keyword>
<proteinExistence type="predicted"/>
<dbReference type="PROSITE" id="PS51257">
    <property type="entry name" value="PROKAR_LIPOPROTEIN"/>
    <property type="match status" value="1"/>
</dbReference>
<dbReference type="InterPro" id="IPR050597">
    <property type="entry name" value="Cytochrome_c_Oxidase_Subunit"/>
</dbReference>
<evidence type="ECO:0000256" key="1">
    <source>
        <dbReference type="ARBA" id="ARBA00022448"/>
    </source>
</evidence>
<accession>A0A1Y1BPT0</accession>
<evidence type="ECO:0000256" key="6">
    <source>
        <dbReference type="PROSITE-ProRule" id="PRU00433"/>
    </source>
</evidence>
<organism evidence="9 10">
    <name type="scientific">Burkholderia stabilis</name>
    <dbReference type="NCBI Taxonomy" id="95485"/>
    <lineage>
        <taxon>Bacteria</taxon>
        <taxon>Pseudomonadati</taxon>
        <taxon>Pseudomonadota</taxon>
        <taxon>Betaproteobacteria</taxon>
        <taxon>Burkholderiales</taxon>
        <taxon>Burkholderiaceae</taxon>
        <taxon>Burkholderia</taxon>
        <taxon>Burkholderia cepacia complex</taxon>
    </lineage>
</organism>
<feature type="domain" description="Cytochrome c" evidence="8">
    <location>
        <begin position="30"/>
        <end position="112"/>
    </location>
</feature>
<dbReference type="InterPro" id="IPR036909">
    <property type="entry name" value="Cyt_c-like_dom_sf"/>
</dbReference>
<evidence type="ECO:0000259" key="8">
    <source>
        <dbReference type="PROSITE" id="PS51007"/>
    </source>
</evidence>
<evidence type="ECO:0000313" key="10">
    <source>
        <dbReference type="Proteomes" id="UP000218432"/>
    </source>
</evidence>
<feature type="compositionally biased region" description="Polar residues" evidence="7">
    <location>
        <begin position="270"/>
        <end position="286"/>
    </location>
</feature>
<dbReference type="PROSITE" id="PS51007">
    <property type="entry name" value="CYTC"/>
    <property type="match status" value="2"/>
</dbReference>
<evidence type="ECO:0000256" key="4">
    <source>
        <dbReference type="ARBA" id="ARBA00022982"/>
    </source>
</evidence>
<evidence type="ECO:0000256" key="2">
    <source>
        <dbReference type="ARBA" id="ARBA00022617"/>
    </source>
</evidence>
<evidence type="ECO:0000256" key="3">
    <source>
        <dbReference type="ARBA" id="ARBA00022723"/>
    </source>
</evidence>
<dbReference type="GO" id="GO:0046872">
    <property type="term" value="F:metal ion binding"/>
    <property type="evidence" value="ECO:0007669"/>
    <property type="project" value="UniProtKB-KW"/>
</dbReference>
<dbReference type="PANTHER" id="PTHR33751">
    <property type="entry name" value="CBB3-TYPE CYTOCHROME C OXIDASE SUBUNIT FIXP"/>
    <property type="match status" value="1"/>
</dbReference>
<feature type="region of interest" description="Disordered" evidence="7">
    <location>
        <begin position="214"/>
        <end position="286"/>
    </location>
</feature>
<dbReference type="GO" id="GO:0009055">
    <property type="term" value="F:electron transfer activity"/>
    <property type="evidence" value="ECO:0007669"/>
    <property type="project" value="InterPro"/>
</dbReference>
<dbReference type="RefSeq" id="WP_096472876.1">
    <property type="nucleotide sequence ID" value="NZ_AP018111.1"/>
</dbReference>
<dbReference type="PANTHER" id="PTHR33751:SF9">
    <property type="entry name" value="CYTOCHROME C4"/>
    <property type="match status" value="1"/>
</dbReference>
<feature type="domain" description="Cytochrome c" evidence="8">
    <location>
        <begin position="122"/>
        <end position="210"/>
    </location>
</feature>
<dbReference type="SUPFAM" id="SSF46626">
    <property type="entry name" value="Cytochrome c"/>
    <property type="match status" value="2"/>
</dbReference>
<dbReference type="AlphaFoldDB" id="A0A1Y1BPT0"/>
<name>A0A1Y1BPT0_9BURK</name>
<feature type="compositionally biased region" description="Low complexity" evidence="7">
    <location>
        <begin position="214"/>
        <end position="235"/>
    </location>
</feature>
<keyword evidence="3 6" id="KW-0479">Metal-binding</keyword>
<evidence type="ECO:0000256" key="7">
    <source>
        <dbReference type="SAM" id="MobiDB-lite"/>
    </source>
</evidence>
<dbReference type="EMBL" id="AP018111">
    <property type="protein sequence ID" value="BAX60318.1"/>
    <property type="molecule type" value="Genomic_DNA"/>
</dbReference>
<dbReference type="Proteomes" id="UP000218432">
    <property type="component" value="Chromosome 1"/>
</dbReference>
<dbReference type="GO" id="GO:0020037">
    <property type="term" value="F:heme binding"/>
    <property type="evidence" value="ECO:0007669"/>
    <property type="project" value="InterPro"/>
</dbReference>
<protein>
    <submittedName>
        <fullName evidence="9">Cytochrome c, class I</fullName>
    </submittedName>
</protein>
<dbReference type="Gene3D" id="1.10.760.10">
    <property type="entry name" value="Cytochrome c-like domain"/>
    <property type="match status" value="2"/>
</dbReference>
<keyword evidence="1" id="KW-0813">Transport</keyword>
<evidence type="ECO:0000313" key="9">
    <source>
        <dbReference type="EMBL" id="BAX60318.1"/>
    </source>
</evidence>
<evidence type="ECO:0000256" key="5">
    <source>
        <dbReference type="ARBA" id="ARBA00023004"/>
    </source>
</evidence>
<reference evidence="9 10" key="1">
    <citation type="journal article" date="2017" name="Genome Announc.">
        <title>Complete Genome Sequence of Burkholderia stabilis FERMP-21014.</title>
        <authorList>
            <person name="Konishi K."/>
            <person name="Kumagai T."/>
            <person name="Sakasegawa S."/>
            <person name="Tamura T."/>
        </authorList>
    </citation>
    <scope>NUCLEOTIDE SEQUENCE [LARGE SCALE GENOMIC DNA]</scope>
    <source>
        <strain evidence="9 10">FERMP-21014</strain>
    </source>
</reference>